<accession>A0A9Q3H023</accession>
<protein>
    <submittedName>
        <fullName evidence="2">Uncharacterized protein</fullName>
    </submittedName>
</protein>
<evidence type="ECO:0000313" key="2">
    <source>
        <dbReference type="EMBL" id="MBW0485922.1"/>
    </source>
</evidence>
<gene>
    <name evidence="2" type="ORF">O181_025637</name>
</gene>
<dbReference type="EMBL" id="AVOT02008394">
    <property type="protein sequence ID" value="MBW0485922.1"/>
    <property type="molecule type" value="Genomic_DNA"/>
</dbReference>
<dbReference type="AlphaFoldDB" id="A0A9Q3H023"/>
<proteinExistence type="predicted"/>
<dbReference type="Proteomes" id="UP000765509">
    <property type="component" value="Unassembled WGS sequence"/>
</dbReference>
<organism evidence="2 3">
    <name type="scientific">Austropuccinia psidii MF-1</name>
    <dbReference type="NCBI Taxonomy" id="1389203"/>
    <lineage>
        <taxon>Eukaryota</taxon>
        <taxon>Fungi</taxon>
        <taxon>Dikarya</taxon>
        <taxon>Basidiomycota</taxon>
        <taxon>Pucciniomycotina</taxon>
        <taxon>Pucciniomycetes</taxon>
        <taxon>Pucciniales</taxon>
        <taxon>Sphaerophragmiaceae</taxon>
        <taxon>Austropuccinia</taxon>
    </lineage>
</organism>
<keyword evidence="3" id="KW-1185">Reference proteome</keyword>
<evidence type="ECO:0000256" key="1">
    <source>
        <dbReference type="SAM" id="MobiDB-lite"/>
    </source>
</evidence>
<sequence length="86" mass="9552">MFFNQFPPVVCELSASMVPYFNNYYFSSAPAEPSMNTETLDAQDTSSPLAIPPSSPSTVDVFPEEPFPLVQRSGWNIVIQPLHQKA</sequence>
<feature type="compositionally biased region" description="Polar residues" evidence="1">
    <location>
        <begin position="35"/>
        <end position="45"/>
    </location>
</feature>
<reference evidence="2" key="1">
    <citation type="submission" date="2021-03" db="EMBL/GenBank/DDBJ databases">
        <title>Draft genome sequence of rust myrtle Austropuccinia psidii MF-1, a brazilian biotype.</title>
        <authorList>
            <person name="Quecine M.C."/>
            <person name="Pachon D.M.R."/>
            <person name="Bonatelli M.L."/>
            <person name="Correr F.H."/>
            <person name="Franceschini L.M."/>
            <person name="Leite T.F."/>
            <person name="Margarido G.R.A."/>
            <person name="Almeida C.A."/>
            <person name="Ferrarezi J.A."/>
            <person name="Labate C.A."/>
        </authorList>
    </citation>
    <scope>NUCLEOTIDE SEQUENCE</scope>
    <source>
        <strain evidence="2">MF-1</strain>
    </source>
</reference>
<name>A0A9Q3H023_9BASI</name>
<feature type="region of interest" description="Disordered" evidence="1">
    <location>
        <begin position="35"/>
        <end position="55"/>
    </location>
</feature>
<comment type="caution">
    <text evidence="2">The sequence shown here is derived from an EMBL/GenBank/DDBJ whole genome shotgun (WGS) entry which is preliminary data.</text>
</comment>
<evidence type="ECO:0000313" key="3">
    <source>
        <dbReference type="Proteomes" id="UP000765509"/>
    </source>
</evidence>